<dbReference type="InterPro" id="IPR004136">
    <property type="entry name" value="NMO"/>
</dbReference>
<keyword evidence="6" id="KW-0732">Signal</keyword>
<name>A0A1G7WDH4_9PROT</name>
<dbReference type="PANTHER" id="PTHR42747">
    <property type="entry name" value="NITRONATE MONOOXYGENASE-RELATED"/>
    <property type="match status" value="1"/>
</dbReference>
<proteinExistence type="inferred from homology"/>
<sequence>MTLPAALAKNLRLPVIAAPMFLASDPGLVTACRKAGVIGTFPALNQRSSAGLDAWLKEIDAAAGPGDAAYGVNLIVHKSNPRLEEDLEICAAHKVPLIITSLGAAHKVTDRVHDWGGIVLHDVINRRHAEKALEAGVDGLILVGAGAGGHGGFLNPFALMAEIRPLFDGPLILAGAISTGAQIAAARVLGADAAYLGTRFLATAECAIRDDYKQAILTARAADIVTTAAVSGIPGNFLKPSLDAAGIDPRAETKNLDMTEEVKAWRDIWSAGHGVGSITDCPPVAELIQRLATEYQNALNAVG</sequence>
<dbReference type="PANTHER" id="PTHR42747:SF4">
    <property type="entry name" value="BLR1330 PROTEIN"/>
    <property type="match status" value="1"/>
</dbReference>
<comment type="similarity">
    <text evidence="1">Belongs to the nitronate monooxygenase family. NMO class I subfamily.</text>
</comment>
<keyword evidence="3" id="KW-0288">FMN</keyword>
<dbReference type="FunFam" id="3.20.20.70:FF:000210">
    <property type="entry name" value="2-nitropropane dioxygenase"/>
    <property type="match status" value="1"/>
</dbReference>
<dbReference type="SUPFAM" id="SSF51412">
    <property type="entry name" value="Inosine monophosphate dehydrogenase (IMPDH)"/>
    <property type="match status" value="1"/>
</dbReference>
<evidence type="ECO:0000256" key="1">
    <source>
        <dbReference type="ARBA" id="ARBA00009881"/>
    </source>
</evidence>
<organism evidence="7 8">
    <name type="scientific">Roseospirillum parvum</name>
    <dbReference type="NCBI Taxonomy" id="83401"/>
    <lineage>
        <taxon>Bacteria</taxon>
        <taxon>Pseudomonadati</taxon>
        <taxon>Pseudomonadota</taxon>
        <taxon>Alphaproteobacteria</taxon>
        <taxon>Rhodospirillales</taxon>
        <taxon>Rhodospirillaceae</taxon>
        <taxon>Roseospirillum</taxon>
    </lineage>
</organism>
<dbReference type="Proteomes" id="UP000217076">
    <property type="component" value="Unassembled WGS sequence"/>
</dbReference>
<dbReference type="CDD" id="cd04730">
    <property type="entry name" value="NPD_like"/>
    <property type="match status" value="1"/>
</dbReference>
<dbReference type="GO" id="GO:0018580">
    <property type="term" value="F:nitronate monooxygenase activity"/>
    <property type="evidence" value="ECO:0007669"/>
    <property type="project" value="InterPro"/>
</dbReference>
<dbReference type="EMBL" id="FNCV01000002">
    <property type="protein sequence ID" value="SDG69986.1"/>
    <property type="molecule type" value="Genomic_DNA"/>
</dbReference>
<evidence type="ECO:0000256" key="2">
    <source>
        <dbReference type="ARBA" id="ARBA00022630"/>
    </source>
</evidence>
<keyword evidence="5 7" id="KW-0503">Monooxygenase</keyword>
<evidence type="ECO:0000256" key="3">
    <source>
        <dbReference type="ARBA" id="ARBA00022643"/>
    </source>
</evidence>
<gene>
    <name evidence="7" type="ORF">SAMN05421742_102157</name>
</gene>
<reference evidence="8" key="1">
    <citation type="submission" date="2016-10" db="EMBL/GenBank/DDBJ databases">
        <authorList>
            <person name="Varghese N."/>
            <person name="Submissions S."/>
        </authorList>
    </citation>
    <scope>NUCLEOTIDE SEQUENCE [LARGE SCALE GENOMIC DNA]</scope>
    <source>
        <strain evidence="8">930I</strain>
    </source>
</reference>
<evidence type="ECO:0000313" key="7">
    <source>
        <dbReference type="EMBL" id="SDG69986.1"/>
    </source>
</evidence>
<dbReference type="Gene3D" id="3.20.20.70">
    <property type="entry name" value="Aldolase class I"/>
    <property type="match status" value="1"/>
</dbReference>
<evidence type="ECO:0000313" key="8">
    <source>
        <dbReference type="Proteomes" id="UP000217076"/>
    </source>
</evidence>
<dbReference type="AlphaFoldDB" id="A0A1G7WDH4"/>
<evidence type="ECO:0000256" key="6">
    <source>
        <dbReference type="SAM" id="SignalP"/>
    </source>
</evidence>
<dbReference type="InterPro" id="IPR013785">
    <property type="entry name" value="Aldolase_TIM"/>
</dbReference>
<dbReference type="STRING" id="83401.SAMN05421742_102157"/>
<protein>
    <submittedName>
        <fullName evidence="7">Nitronate monooxygenase</fullName>
    </submittedName>
</protein>
<feature type="signal peptide" evidence="6">
    <location>
        <begin position="1"/>
        <end position="17"/>
    </location>
</feature>
<dbReference type="RefSeq" id="WP_092615692.1">
    <property type="nucleotide sequence ID" value="NZ_FNCV01000002.1"/>
</dbReference>
<accession>A0A1G7WDH4</accession>
<evidence type="ECO:0000256" key="4">
    <source>
        <dbReference type="ARBA" id="ARBA00023002"/>
    </source>
</evidence>
<feature type="chain" id="PRO_5011792785" evidence="6">
    <location>
        <begin position="18"/>
        <end position="303"/>
    </location>
</feature>
<evidence type="ECO:0000256" key="5">
    <source>
        <dbReference type="ARBA" id="ARBA00023033"/>
    </source>
</evidence>
<keyword evidence="2" id="KW-0285">Flavoprotein</keyword>
<keyword evidence="8" id="KW-1185">Reference proteome</keyword>
<dbReference type="Pfam" id="PF03060">
    <property type="entry name" value="NMO"/>
    <property type="match status" value="1"/>
</dbReference>
<dbReference type="OrthoDB" id="9778912at2"/>
<keyword evidence="4" id="KW-0560">Oxidoreductase</keyword>